<reference evidence="9" key="2">
    <citation type="submission" date="2021-04" db="EMBL/GenBank/DDBJ databases">
        <authorList>
            <person name="Gilroy R."/>
        </authorList>
    </citation>
    <scope>NUCLEOTIDE SEQUENCE</scope>
    <source>
        <strain evidence="9">CHK185-5351</strain>
    </source>
</reference>
<feature type="binding site" evidence="6">
    <location>
        <position position="11"/>
    </location>
    <ligand>
        <name>Mn(2+)</name>
        <dbReference type="ChEBI" id="CHEBI:29035"/>
        <label>1</label>
    </ligand>
</feature>
<dbReference type="InterPro" id="IPR006124">
    <property type="entry name" value="Metalloenzyme"/>
</dbReference>
<evidence type="ECO:0000256" key="2">
    <source>
        <dbReference type="ARBA" id="ARBA00022490"/>
    </source>
</evidence>
<keyword evidence="4 6" id="KW-0464">Manganese</keyword>
<feature type="binding site" evidence="6">
    <location>
        <position position="323"/>
    </location>
    <ligand>
        <name>Mn(2+)</name>
        <dbReference type="ChEBI" id="CHEBI:29035"/>
        <label>1</label>
    </ligand>
</feature>
<reference evidence="9" key="1">
    <citation type="journal article" date="2021" name="PeerJ">
        <title>Extensive microbial diversity within the chicken gut microbiome revealed by metagenomics and culture.</title>
        <authorList>
            <person name="Gilroy R."/>
            <person name="Ravi A."/>
            <person name="Getino M."/>
            <person name="Pursley I."/>
            <person name="Horton D.L."/>
            <person name="Alikhan N.F."/>
            <person name="Baker D."/>
            <person name="Gharbi K."/>
            <person name="Hall N."/>
            <person name="Watson M."/>
            <person name="Adriaenssens E.M."/>
            <person name="Foster-Nyarko E."/>
            <person name="Jarju S."/>
            <person name="Secka A."/>
            <person name="Antonio M."/>
            <person name="Oren A."/>
            <person name="Chaudhuri R.R."/>
            <person name="La Ragione R."/>
            <person name="Hildebrand F."/>
            <person name="Pallen M.J."/>
        </authorList>
    </citation>
    <scope>NUCLEOTIDE SEQUENCE</scope>
    <source>
        <strain evidence="9">CHK185-5351</strain>
    </source>
</reference>
<dbReference type="InterPro" id="IPR017850">
    <property type="entry name" value="Alkaline_phosphatase_core_sf"/>
</dbReference>
<feature type="domain" description="Metalloenzyme" evidence="8">
    <location>
        <begin position="4"/>
        <end position="374"/>
    </location>
</feature>
<dbReference type="InterPro" id="IPR010045">
    <property type="entry name" value="DeoB"/>
</dbReference>
<evidence type="ECO:0000256" key="1">
    <source>
        <dbReference type="ARBA" id="ARBA00010373"/>
    </source>
</evidence>
<evidence type="ECO:0000256" key="5">
    <source>
        <dbReference type="ARBA" id="ARBA00023235"/>
    </source>
</evidence>
<accession>A0A9D2SMI6</accession>
<dbReference type="AlphaFoldDB" id="A0A9D2SMI6"/>
<dbReference type="PANTHER" id="PTHR21110">
    <property type="entry name" value="PHOSPHOPENTOMUTASE"/>
    <property type="match status" value="1"/>
</dbReference>
<comment type="catalytic activity">
    <reaction evidence="6">
        <text>2-deoxy-alpha-D-ribose 1-phosphate = 2-deoxy-D-ribose 5-phosphate</text>
        <dbReference type="Rhea" id="RHEA:27658"/>
        <dbReference type="ChEBI" id="CHEBI:57259"/>
        <dbReference type="ChEBI" id="CHEBI:62877"/>
        <dbReference type="EC" id="5.4.2.7"/>
    </reaction>
</comment>
<dbReference type="FunFam" id="3.30.70.1250:FF:000001">
    <property type="entry name" value="Phosphopentomutase"/>
    <property type="match status" value="1"/>
</dbReference>
<evidence type="ECO:0000259" key="8">
    <source>
        <dbReference type="Pfam" id="PF01676"/>
    </source>
</evidence>
<comment type="cofactor">
    <cofactor evidence="6">
        <name>Mn(2+)</name>
        <dbReference type="ChEBI" id="CHEBI:29035"/>
    </cofactor>
    <text evidence="6">Binds 2 manganese ions.</text>
</comment>
<dbReference type="SUPFAM" id="SSF53649">
    <property type="entry name" value="Alkaline phosphatase-like"/>
    <property type="match status" value="1"/>
</dbReference>
<dbReference type="HAMAP" id="MF_00740">
    <property type="entry name" value="Phosphopentomut"/>
    <property type="match status" value="1"/>
</dbReference>
<comment type="function">
    <text evidence="6">Isomerase that catalyzes the conversion of deoxy-ribose 1-phosphate (dRib-1-P) and ribose 1-phosphate (Rib-1-P) to deoxy-ribose 5-phosphate (dRib-5-P) and ribose 5-phosphate (Rib-5-P), respectively.</text>
</comment>
<feature type="binding site" evidence="6">
    <location>
        <position position="324"/>
    </location>
    <ligand>
        <name>Mn(2+)</name>
        <dbReference type="ChEBI" id="CHEBI:29035"/>
        <label>1</label>
    </ligand>
</feature>
<dbReference type="PANTHER" id="PTHR21110:SF0">
    <property type="entry name" value="PHOSPHOPENTOMUTASE"/>
    <property type="match status" value="1"/>
</dbReference>
<dbReference type="CDD" id="cd16009">
    <property type="entry name" value="PPM"/>
    <property type="match status" value="1"/>
</dbReference>
<dbReference type="EC" id="5.4.2.7" evidence="6 7"/>
<dbReference type="GO" id="GO:0008973">
    <property type="term" value="F:phosphopentomutase activity"/>
    <property type="evidence" value="ECO:0007669"/>
    <property type="project" value="UniProtKB-UniRule"/>
</dbReference>
<organism evidence="9 10">
    <name type="scientific">Candidatus Fusicatenibacter intestinigallinarum</name>
    <dbReference type="NCBI Taxonomy" id="2838598"/>
    <lineage>
        <taxon>Bacteria</taxon>
        <taxon>Bacillati</taxon>
        <taxon>Bacillota</taxon>
        <taxon>Clostridia</taxon>
        <taxon>Lachnospirales</taxon>
        <taxon>Lachnospiraceae</taxon>
        <taxon>Fusicatenibacter</taxon>
    </lineage>
</organism>
<comment type="similarity">
    <text evidence="1 6">Belongs to the phosphopentomutase family.</text>
</comment>
<comment type="caution">
    <text evidence="9">The sequence shown here is derived from an EMBL/GenBank/DDBJ whole genome shotgun (WGS) entry which is preliminary data.</text>
</comment>
<dbReference type="GO" id="GO:0009117">
    <property type="term" value="P:nucleotide metabolic process"/>
    <property type="evidence" value="ECO:0007669"/>
    <property type="project" value="UniProtKB-UniRule"/>
</dbReference>
<dbReference type="GO" id="GO:0006018">
    <property type="term" value="P:2-deoxyribose 1-phosphate catabolic process"/>
    <property type="evidence" value="ECO:0007669"/>
    <property type="project" value="UniProtKB-UniRule"/>
</dbReference>
<evidence type="ECO:0000256" key="4">
    <source>
        <dbReference type="ARBA" id="ARBA00023211"/>
    </source>
</evidence>
<dbReference type="Gene3D" id="3.40.720.10">
    <property type="entry name" value="Alkaline Phosphatase, subunit A"/>
    <property type="match status" value="1"/>
</dbReference>
<comment type="subcellular location">
    <subcellularLocation>
        <location evidence="6">Cytoplasm</location>
    </subcellularLocation>
</comment>
<keyword evidence="3 6" id="KW-0479">Metal-binding</keyword>
<name>A0A9D2SMI6_9FIRM</name>
<dbReference type="PIRSF" id="PIRSF001491">
    <property type="entry name" value="Ppentomutase"/>
    <property type="match status" value="1"/>
</dbReference>
<dbReference type="Gene3D" id="3.30.70.1250">
    <property type="entry name" value="Phosphopentomutase"/>
    <property type="match status" value="1"/>
</dbReference>
<evidence type="ECO:0000313" key="9">
    <source>
        <dbReference type="EMBL" id="HJC14338.1"/>
    </source>
</evidence>
<dbReference type="NCBIfam" id="NF003766">
    <property type="entry name" value="PRK05362.1"/>
    <property type="match status" value="1"/>
</dbReference>
<gene>
    <name evidence="6" type="primary">deoB</name>
    <name evidence="9" type="ORF">H9705_00725</name>
</gene>
<feature type="binding site" evidence="6">
    <location>
        <position position="282"/>
    </location>
    <ligand>
        <name>Mn(2+)</name>
        <dbReference type="ChEBI" id="CHEBI:29035"/>
        <label>2</label>
    </ligand>
</feature>
<dbReference type="GO" id="GO:0030145">
    <property type="term" value="F:manganese ion binding"/>
    <property type="evidence" value="ECO:0007669"/>
    <property type="project" value="UniProtKB-UniRule"/>
</dbReference>
<keyword evidence="5 6" id="KW-0413">Isomerase</keyword>
<dbReference type="SUPFAM" id="SSF143856">
    <property type="entry name" value="DeoB insert domain-like"/>
    <property type="match status" value="1"/>
</dbReference>
<dbReference type="NCBIfam" id="TIGR01696">
    <property type="entry name" value="deoB"/>
    <property type="match status" value="1"/>
</dbReference>
<comment type="catalytic activity">
    <reaction evidence="6">
        <text>alpha-D-ribose 1-phosphate = D-ribose 5-phosphate</text>
        <dbReference type="Rhea" id="RHEA:18793"/>
        <dbReference type="ChEBI" id="CHEBI:57720"/>
        <dbReference type="ChEBI" id="CHEBI:78346"/>
        <dbReference type="EC" id="5.4.2.7"/>
    </reaction>
</comment>
<dbReference type="InterPro" id="IPR024052">
    <property type="entry name" value="Phosphopentomutase_DeoB_cap_sf"/>
</dbReference>
<dbReference type="EMBL" id="DWWU01000004">
    <property type="protein sequence ID" value="HJC14338.1"/>
    <property type="molecule type" value="Genomic_DNA"/>
</dbReference>
<sequence length="393" mass="43988">MNRRVFLIVLDSFGIGYEPDADDFGDRGANTLKTILRSEHFQVPTMEKLGLFAIDGTPEGKIPEQLLGSYGRLQEQSRGKDTTVGHWEIAGLISERPLPVYPDGFPEEVIREFEKKTGRKVLCNRPYSGTEVIARYGEEHMKTGALIVYTSADSVFQIAAHEEIVPTEQLYEYCRIARNILRGEHGVGRVIARPFTGVPGNFVRTSGRHDFSLTPPKDTMLDLLQRHGCRTVSVGKIYDIFAGKGIDESHPTRGNSDGMKTTMEIAKKEFEGLCFTNLVDFDMLYGHRNDVDGYASAAAEFDRWLPEFMGQMREKDILMVTADHGCDPGFPGTDHTREYIPLMIFGREIRRGKNLGTRKTFSDIAATILDMFGISGGVSGESFLKEILLKETL</sequence>
<evidence type="ECO:0000256" key="7">
    <source>
        <dbReference type="NCBIfam" id="TIGR01696"/>
    </source>
</evidence>
<feature type="binding site" evidence="6">
    <location>
        <position position="335"/>
    </location>
    <ligand>
        <name>Mn(2+)</name>
        <dbReference type="ChEBI" id="CHEBI:29035"/>
        <label>2</label>
    </ligand>
</feature>
<evidence type="ECO:0000256" key="6">
    <source>
        <dbReference type="HAMAP-Rule" id="MF_00740"/>
    </source>
</evidence>
<dbReference type="GO" id="GO:0043094">
    <property type="term" value="P:metabolic compound salvage"/>
    <property type="evidence" value="ECO:0007669"/>
    <property type="project" value="UniProtKB-UniRule"/>
</dbReference>
<protein>
    <recommendedName>
        <fullName evidence="6 7">Phosphopentomutase</fullName>
        <ecNumber evidence="6 7">5.4.2.7</ecNumber>
    </recommendedName>
    <alternativeName>
        <fullName evidence="6">Phosphodeoxyribomutase</fullName>
    </alternativeName>
</protein>
<dbReference type="GO" id="GO:0005829">
    <property type="term" value="C:cytosol"/>
    <property type="evidence" value="ECO:0007669"/>
    <property type="project" value="TreeGrafter"/>
</dbReference>
<evidence type="ECO:0000313" key="10">
    <source>
        <dbReference type="Proteomes" id="UP000823849"/>
    </source>
</evidence>
<comment type="pathway">
    <text evidence="6">Carbohydrate degradation; 2-deoxy-D-ribose 1-phosphate degradation; D-glyceraldehyde 3-phosphate and acetaldehyde from 2-deoxy-alpha-D-ribose 1-phosphate: step 1/2.</text>
</comment>
<dbReference type="GO" id="GO:0000287">
    <property type="term" value="F:magnesium ion binding"/>
    <property type="evidence" value="ECO:0007669"/>
    <property type="project" value="UniProtKB-UniRule"/>
</dbReference>
<dbReference type="Proteomes" id="UP000823849">
    <property type="component" value="Unassembled WGS sequence"/>
</dbReference>
<feature type="binding site" evidence="6">
    <location>
        <position position="287"/>
    </location>
    <ligand>
        <name>Mn(2+)</name>
        <dbReference type="ChEBI" id="CHEBI:29035"/>
        <label>2</label>
    </ligand>
</feature>
<proteinExistence type="inferred from homology"/>
<dbReference type="Pfam" id="PF01676">
    <property type="entry name" value="Metalloenzyme"/>
    <property type="match status" value="1"/>
</dbReference>
<evidence type="ECO:0000256" key="3">
    <source>
        <dbReference type="ARBA" id="ARBA00022723"/>
    </source>
</evidence>
<keyword evidence="2 6" id="KW-0963">Cytoplasm</keyword>